<dbReference type="EMBL" id="CAJEWN010000268">
    <property type="protein sequence ID" value="CAD2176088.1"/>
    <property type="molecule type" value="Genomic_DNA"/>
</dbReference>
<proteinExistence type="predicted"/>
<accession>A0A6V7VNR3</accession>
<organism evidence="2 3">
    <name type="scientific">Meloidogyne enterolobii</name>
    <name type="common">Root-knot nematode worm</name>
    <name type="synonym">Meloidogyne mayaguensis</name>
    <dbReference type="NCBI Taxonomy" id="390850"/>
    <lineage>
        <taxon>Eukaryota</taxon>
        <taxon>Metazoa</taxon>
        <taxon>Ecdysozoa</taxon>
        <taxon>Nematoda</taxon>
        <taxon>Chromadorea</taxon>
        <taxon>Rhabditida</taxon>
        <taxon>Tylenchina</taxon>
        <taxon>Tylenchomorpha</taxon>
        <taxon>Tylenchoidea</taxon>
        <taxon>Meloidogynidae</taxon>
        <taxon>Meloidogyninae</taxon>
        <taxon>Meloidogyne</taxon>
    </lineage>
</organism>
<gene>
    <name evidence="2" type="ORF">MENT_LOCUS27859</name>
</gene>
<dbReference type="Proteomes" id="UP000580250">
    <property type="component" value="Unassembled WGS sequence"/>
</dbReference>
<keyword evidence="1" id="KW-0812">Transmembrane</keyword>
<evidence type="ECO:0000313" key="3">
    <source>
        <dbReference type="Proteomes" id="UP000580250"/>
    </source>
</evidence>
<evidence type="ECO:0000313" key="2">
    <source>
        <dbReference type="EMBL" id="CAD2176088.1"/>
    </source>
</evidence>
<keyword evidence="1" id="KW-0472">Membrane</keyword>
<keyword evidence="1" id="KW-1133">Transmembrane helix</keyword>
<reference evidence="2 3" key="1">
    <citation type="submission" date="2020-08" db="EMBL/GenBank/DDBJ databases">
        <authorList>
            <person name="Koutsovoulos G."/>
            <person name="Danchin GJ E."/>
        </authorList>
    </citation>
    <scope>NUCLEOTIDE SEQUENCE [LARGE SCALE GENOMIC DNA]</scope>
</reference>
<comment type="caution">
    <text evidence="2">The sequence shown here is derived from an EMBL/GenBank/DDBJ whole genome shotgun (WGS) entry which is preliminary data.</text>
</comment>
<name>A0A6V7VNR3_MELEN</name>
<evidence type="ECO:0000256" key="1">
    <source>
        <dbReference type="SAM" id="Phobius"/>
    </source>
</evidence>
<feature type="transmembrane region" description="Helical" evidence="1">
    <location>
        <begin position="20"/>
        <end position="39"/>
    </location>
</feature>
<protein>
    <submittedName>
        <fullName evidence="2">Uncharacterized protein</fullName>
    </submittedName>
</protein>
<sequence length="54" mass="6378">MLYVRNGLNEERKFYLKVHSLMWLSNTIFSTINSLGLTAKCLKYKCRSFIQGIF</sequence>
<dbReference type="AlphaFoldDB" id="A0A6V7VNR3"/>